<sequence>MNQIKGIRIAQASPSSHDDLQNCQYAAGNTRKHQPDQVATKILKTSVLQGEGMHPRRFCRRWFGLEAVNQYGQPCYTESYILILESEHGYREKCINLIAKVLKIKPNTIHRWGKGVEFDKISPDKRQQYEMYLGYVDTLRVLATSLAGLDEGLLLRLLEREQ</sequence>
<evidence type="ECO:0000313" key="2">
    <source>
        <dbReference type="Proteomes" id="UP000186657"/>
    </source>
</evidence>
<gene>
    <name evidence="1" type="ORF">BJP37_02500</name>
</gene>
<dbReference type="AlphaFoldDB" id="A0A1U7NAT7"/>
<name>A0A1U7NAT7_9CYAN</name>
<dbReference type="EMBL" id="MKZS01000001">
    <property type="protein sequence ID" value="OLT63067.1"/>
    <property type="molecule type" value="Genomic_DNA"/>
</dbReference>
<proteinExistence type="predicted"/>
<organism evidence="1 2">
    <name type="scientific">Moorena bouillonii PNG</name>
    <dbReference type="NCBI Taxonomy" id="568701"/>
    <lineage>
        <taxon>Bacteria</taxon>
        <taxon>Bacillati</taxon>
        <taxon>Cyanobacteriota</taxon>
        <taxon>Cyanophyceae</taxon>
        <taxon>Coleofasciculales</taxon>
        <taxon>Coleofasciculaceae</taxon>
        <taxon>Moorena</taxon>
    </lineage>
</organism>
<dbReference type="Proteomes" id="UP000186657">
    <property type="component" value="Unassembled WGS sequence"/>
</dbReference>
<accession>A0A1U7NAT7</accession>
<comment type="caution">
    <text evidence="1">The sequence shown here is derived from an EMBL/GenBank/DDBJ whole genome shotgun (WGS) entry which is preliminary data.</text>
</comment>
<reference evidence="1 2" key="1">
    <citation type="submission" date="2016-10" db="EMBL/GenBank/DDBJ databases">
        <title>Comparative genomics uncovers the prolific and rare metabolic potential of the cyanobacterial genus Moorea.</title>
        <authorList>
            <person name="Leao T."/>
            <person name="Castelao G."/>
            <person name="Korobeynikov A."/>
            <person name="Monroe E.A."/>
            <person name="Podell S."/>
            <person name="Glukhov E."/>
            <person name="Allen E."/>
            <person name="Gerwick W.H."/>
            <person name="Gerwick L."/>
        </authorList>
    </citation>
    <scope>NUCLEOTIDE SEQUENCE [LARGE SCALE GENOMIC DNA]</scope>
    <source>
        <strain evidence="1 2">PNG5-198</strain>
    </source>
</reference>
<keyword evidence="2" id="KW-1185">Reference proteome</keyword>
<protein>
    <submittedName>
        <fullName evidence="1">Uncharacterized protein</fullName>
    </submittedName>
</protein>
<evidence type="ECO:0000313" key="1">
    <source>
        <dbReference type="EMBL" id="OLT63067.1"/>
    </source>
</evidence>